<organism evidence="3 4">
    <name type="scientific">Salmonirosea aquatica</name>
    <dbReference type="NCBI Taxonomy" id="2654236"/>
    <lineage>
        <taxon>Bacteria</taxon>
        <taxon>Pseudomonadati</taxon>
        <taxon>Bacteroidota</taxon>
        <taxon>Cytophagia</taxon>
        <taxon>Cytophagales</taxon>
        <taxon>Spirosomataceae</taxon>
        <taxon>Salmonirosea</taxon>
    </lineage>
</organism>
<dbReference type="PANTHER" id="PTHR23416:SF23">
    <property type="entry name" value="ACETYLTRANSFERASE C18B11.09C-RELATED"/>
    <property type="match status" value="1"/>
</dbReference>
<dbReference type="InterPro" id="IPR011004">
    <property type="entry name" value="Trimer_LpxA-like_sf"/>
</dbReference>
<dbReference type="GO" id="GO:0008374">
    <property type="term" value="F:O-acyltransferase activity"/>
    <property type="evidence" value="ECO:0007669"/>
    <property type="project" value="TreeGrafter"/>
</dbReference>
<reference evidence="3 4" key="1">
    <citation type="submission" date="2019-10" db="EMBL/GenBank/DDBJ databases">
        <title>Draft Genome Sequence of Cytophagaceae sp. SJW1-29.</title>
        <authorList>
            <person name="Choi A."/>
        </authorList>
    </citation>
    <scope>NUCLEOTIDE SEQUENCE [LARGE SCALE GENOMIC DNA]</scope>
    <source>
        <strain evidence="3 4">SJW1-29</strain>
    </source>
</reference>
<dbReference type="Gene3D" id="2.160.10.10">
    <property type="entry name" value="Hexapeptide repeat proteins"/>
    <property type="match status" value="1"/>
</dbReference>
<protein>
    <submittedName>
        <fullName evidence="3">Colanic acid biosynthesis acetyltransferase WcaF</fullName>
    </submittedName>
</protein>
<evidence type="ECO:0000313" key="4">
    <source>
        <dbReference type="Proteomes" id="UP000479293"/>
    </source>
</evidence>
<dbReference type="RefSeq" id="WP_152765004.1">
    <property type="nucleotide sequence ID" value="NZ_WHLY01000002.1"/>
</dbReference>
<evidence type="ECO:0000256" key="2">
    <source>
        <dbReference type="ARBA" id="ARBA00022679"/>
    </source>
</evidence>
<dbReference type="EMBL" id="WHLY01000002">
    <property type="protein sequence ID" value="MPR36792.1"/>
    <property type="molecule type" value="Genomic_DNA"/>
</dbReference>
<sequence length="190" mass="21175">MEKTSGPQTDLSAYDNSWYKPGGLVRRYAWFLLGRLFIHTYLPLPVGFKRMLLRAFGAKIGKNVMIKPKVNIKYPWFLSIGENTWIGENVWIDNLAQVNIGPNCCLSQGALLLTGNHNYKSTRFDLSVSPIILEAGVWIGARAIVGPGVICQSHAVLAVNSVASKNLDAYTIYGGNPAQWIRNREFDCEN</sequence>
<evidence type="ECO:0000256" key="1">
    <source>
        <dbReference type="ARBA" id="ARBA00007274"/>
    </source>
</evidence>
<accession>A0A7C9FTH2</accession>
<keyword evidence="4" id="KW-1185">Reference proteome</keyword>
<name>A0A7C9FTH2_9BACT</name>
<dbReference type="AlphaFoldDB" id="A0A7C9FTH2"/>
<keyword evidence="2 3" id="KW-0808">Transferase</keyword>
<comment type="caution">
    <text evidence="3">The sequence shown here is derived from an EMBL/GenBank/DDBJ whole genome shotgun (WGS) entry which is preliminary data.</text>
</comment>
<dbReference type="PANTHER" id="PTHR23416">
    <property type="entry name" value="SIALIC ACID SYNTHASE-RELATED"/>
    <property type="match status" value="1"/>
</dbReference>
<gene>
    <name evidence="3" type="primary">wcaF</name>
    <name evidence="3" type="ORF">GBK04_26550</name>
</gene>
<dbReference type="InterPro" id="IPR051159">
    <property type="entry name" value="Hexapeptide_acetyltransf"/>
</dbReference>
<proteinExistence type="inferred from homology"/>
<comment type="similarity">
    <text evidence="1">Belongs to the transferase hexapeptide repeat family.</text>
</comment>
<dbReference type="SUPFAM" id="SSF51161">
    <property type="entry name" value="Trimeric LpxA-like enzymes"/>
    <property type="match status" value="1"/>
</dbReference>
<dbReference type="CDD" id="cd05825">
    <property type="entry name" value="LbH_wcaF_like"/>
    <property type="match status" value="1"/>
</dbReference>
<evidence type="ECO:0000313" key="3">
    <source>
        <dbReference type="EMBL" id="MPR36792.1"/>
    </source>
</evidence>
<dbReference type="NCBIfam" id="NF007797">
    <property type="entry name" value="PRK10502.1"/>
    <property type="match status" value="1"/>
</dbReference>
<dbReference type="GO" id="GO:0005829">
    <property type="term" value="C:cytosol"/>
    <property type="evidence" value="ECO:0007669"/>
    <property type="project" value="TreeGrafter"/>
</dbReference>
<dbReference type="Proteomes" id="UP000479293">
    <property type="component" value="Unassembled WGS sequence"/>
</dbReference>